<sequence length="204" mass="21849">MSSKLTKSLIGIIIVFMGTQGFARTDESGSAVGGIIGGAIGGWLGPNGGSAQGLCFGYSNSFPVSSAMEKLPIVGTDFENSELGSLLSSYDVMMLANVENAAIAADDDYFAKTMTGNVYRWGSGFYPNSQCSNQNKVYGEFKLVKIGIHKTKGTICFEHQIKMGVAGHSNIETFQGFTCSTLVTHDGYSEVRYLPTDSKNIVFR</sequence>
<dbReference type="RefSeq" id="WP_277578347.1">
    <property type="nucleotide sequence ID" value="NZ_JANRMI010000003.1"/>
</dbReference>
<organism evidence="1 2">
    <name type="scientific">Bdellovibrio svalbardensis</name>
    <dbReference type="NCBI Taxonomy" id="2972972"/>
    <lineage>
        <taxon>Bacteria</taxon>
        <taxon>Pseudomonadati</taxon>
        <taxon>Bdellovibrionota</taxon>
        <taxon>Bdellovibrionia</taxon>
        <taxon>Bdellovibrionales</taxon>
        <taxon>Pseudobdellovibrionaceae</taxon>
        <taxon>Bdellovibrio</taxon>
    </lineage>
</organism>
<keyword evidence="2" id="KW-1185">Reference proteome</keyword>
<protein>
    <submittedName>
        <fullName evidence="1">Uncharacterized protein</fullName>
    </submittedName>
</protein>
<accession>A0ABT6DJ36</accession>
<reference evidence="1" key="1">
    <citation type="submission" date="2022-08" db="EMBL/GenBank/DDBJ databases">
        <title>Novel Bdellovibrio Species Isolated from Svalbard: Designation Bdellovibrio svalbardensis.</title>
        <authorList>
            <person name="Mitchell R.J."/>
            <person name="Choi S.Y."/>
        </authorList>
    </citation>
    <scope>NUCLEOTIDE SEQUENCE</scope>
    <source>
        <strain evidence="1">PAP01</strain>
    </source>
</reference>
<name>A0ABT6DJ36_9BACT</name>
<evidence type="ECO:0000313" key="2">
    <source>
        <dbReference type="Proteomes" id="UP001152321"/>
    </source>
</evidence>
<evidence type="ECO:0000313" key="1">
    <source>
        <dbReference type="EMBL" id="MDG0816869.1"/>
    </source>
</evidence>
<dbReference type="EMBL" id="JANRMI010000003">
    <property type="protein sequence ID" value="MDG0816869.1"/>
    <property type="molecule type" value="Genomic_DNA"/>
</dbReference>
<gene>
    <name evidence="1" type="ORF">NWE73_10870</name>
</gene>
<comment type="caution">
    <text evidence="1">The sequence shown here is derived from an EMBL/GenBank/DDBJ whole genome shotgun (WGS) entry which is preliminary data.</text>
</comment>
<proteinExistence type="predicted"/>
<dbReference type="Proteomes" id="UP001152321">
    <property type="component" value="Unassembled WGS sequence"/>
</dbReference>